<reference evidence="1" key="1">
    <citation type="submission" date="2020-04" db="EMBL/GenBank/DDBJ databases">
        <authorList>
            <person name="Chiriac C."/>
            <person name="Salcher M."/>
            <person name="Ghai R."/>
            <person name="Kavagutti S V."/>
        </authorList>
    </citation>
    <scope>NUCLEOTIDE SEQUENCE</scope>
</reference>
<proteinExistence type="predicted"/>
<evidence type="ECO:0000313" key="1">
    <source>
        <dbReference type="EMBL" id="CAB4129457.1"/>
    </source>
</evidence>
<name>A0A6J5L8U5_9CAUD</name>
<sequence>MDLSIQVIPILNAMGIVTIADIDDYWLPGKEHPLHQLIIQEKIHEKIVANLKLAKYVTTTTELFADEIRKFNKNVVILPNAIDHKEGQFNEPTEESDLVRVGWLGGSSHLHDLMLLDGMVSKLSDIKDKLQYVVCGFDTRGMMTEINQQTGEKKQRPIKPHETVWYDYEKIFTNNYSIISPEYKNHLELFVETPFEDEKNLPYRRVWTKPVTSYARNYSKFDISLAPIKQHMFNKVKSQLKVIEAGFYKKALIATNYGPYTIDLKHSMKNGEFTDGNALLVDDARNHSDWAKYIKKLVQNPNMRIDMGERLYEHVSQRYSLDVVTKTRNEFYKSIV</sequence>
<gene>
    <name evidence="1" type="ORF">UFOVP117_1</name>
</gene>
<dbReference type="Gene3D" id="3.40.50.2000">
    <property type="entry name" value="Glycogen Phosphorylase B"/>
    <property type="match status" value="1"/>
</dbReference>
<dbReference type="EMBL" id="LR796235">
    <property type="protein sequence ID" value="CAB4129457.1"/>
    <property type="molecule type" value="Genomic_DNA"/>
</dbReference>
<keyword evidence="1" id="KW-0808">Transferase</keyword>
<accession>A0A6J5L8U5</accession>
<dbReference type="GO" id="GO:0016740">
    <property type="term" value="F:transferase activity"/>
    <property type="evidence" value="ECO:0007669"/>
    <property type="project" value="UniProtKB-KW"/>
</dbReference>
<organism evidence="1">
    <name type="scientific">uncultured Caudovirales phage</name>
    <dbReference type="NCBI Taxonomy" id="2100421"/>
    <lineage>
        <taxon>Viruses</taxon>
        <taxon>Duplodnaviria</taxon>
        <taxon>Heunggongvirae</taxon>
        <taxon>Uroviricota</taxon>
        <taxon>Caudoviricetes</taxon>
        <taxon>Peduoviridae</taxon>
        <taxon>Maltschvirus</taxon>
        <taxon>Maltschvirus maltsch</taxon>
    </lineage>
</organism>
<protein>
    <submittedName>
        <fullName evidence="1">RfaG Glycosyltransferase</fullName>
    </submittedName>
</protein>
<dbReference type="SUPFAM" id="SSF53756">
    <property type="entry name" value="UDP-Glycosyltransferase/glycogen phosphorylase"/>
    <property type="match status" value="1"/>
</dbReference>